<evidence type="ECO:0000313" key="2">
    <source>
        <dbReference type="Proteomes" id="UP001217089"/>
    </source>
</evidence>
<proteinExistence type="predicted"/>
<organism evidence="1 2">
    <name type="scientific">Tegillarca granosa</name>
    <name type="common">Malaysian cockle</name>
    <name type="synonym">Anadara granosa</name>
    <dbReference type="NCBI Taxonomy" id="220873"/>
    <lineage>
        <taxon>Eukaryota</taxon>
        <taxon>Metazoa</taxon>
        <taxon>Spiralia</taxon>
        <taxon>Lophotrochozoa</taxon>
        <taxon>Mollusca</taxon>
        <taxon>Bivalvia</taxon>
        <taxon>Autobranchia</taxon>
        <taxon>Pteriomorphia</taxon>
        <taxon>Arcoida</taxon>
        <taxon>Arcoidea</taxon>
        <taxon>Arcidae</taxon>
        <taxon>Tegillarca</taxon>
    </lineage>
</organism>
<dbReference type="PANTHER" id="PTHR33480">
    <property type="entry name" value="SET DOMAIN-CONTAINING PROTEIN-RELATED"/>
    <property type="match status" value="1"/>
</dbReference>
<name>A0ABQ9F7L6_TEGGR</name>
<sequence>MITAIDCMVKNRSIVGIPSTNQYLFAAPSSVNGYLKGWDALHAMGQKAKLARPELLTTTNLRKYIATVSQIVDLGSNQELEWLANHMGHSLSVHRQYYRLQEHTLELAKVSKLLIAEDAGKCHHHTMDIHMVHYKQTSDVIKRVEVAKLLLIQDLELLKETQLDVGREATDQSKKDREFAADSEVGWEHEDSVPLVSPFLATSGLSVELPDDPQPIDFFKLLFKDDMWTLLIEQTNLYADTRAKICQITKITLDSQSTESDN</sequence>
<dbReference type="EMBL" id="JARBDR010000375">
    <property type="protein sequence ID" value="KAJ8313369.1"/>
    <property type="molecule type" value="Genomic_DNA"/>
</dbReference>
<keyword evidence="2" id="KW-1185">Reference proteome</keyword>
<evidence type="ECO:0000313" key="1">
    <source>
        <dbReference type="EMBL" id="KAJ8313369.1"/>
    </source>
</evidence>
<gene>
    <name evidence="1" type="ORF">KUTeg_009073</name>
</gene>
<reference evidence="1 2" key="1">
    <citation type="submission" date="2022-12" db="EMBL/GenBank/DDBJ databases">
        <title>Chromosome-level genome of Tegillarca granosa.</title>
        <authorList>
            <person name="Kim J."/>
        </authorList>
    </citation>
    <scope>NUCLEOTIDE SEQUENCE [LARGE SCALE GENOMIC DNA]</scope>
    <source>
        <strain evidence="1">Teg-2019</strain>
        <tissue evidence="1">Adductor muscle</tissue>
    </source>
</reference>
<protein>
    <submittedName>
        <fullName evidence="1">Uncharacterized protein</fullName>
    </submittedName>
</protein>
<comment type="caution">
    <text evidence="1">The sequence shown here is derived from an EMBL/GenBank/DDBJ whole genome shotgun (WGS) entry which is preliminary data.</text>
</comment>
<accession>A0ABQ9F7L6</accession>
<dbReference type="Proteomes" id="UP001217089">
    <property type="component" value="Unassembled WGS sequence"/>
</dbReference>